<dbReference type="Proteomes" id="UP001165122">
    <property type="component" value="Unassembled WGS sequence"/>
</dbReference>
<feature type="compositionally biased region" description="Polar residues" evidence="5">
    <location>
        <begin position="170"/>
        <end position="188"/>
    </location>
</feature>
<dbReference type="PROSITE" id="PS00395">
    <property type="entry name" value="ALANINE_RACEMASE"/>
    <property type="match status" value="1"/>
</dbReference>
<dbReference type="Pfam" id="PF00842">
    <property type="entry name" value="Ala_racemase_C"/>
    <property type="match status" value="1"/>
</dbReference>
<sequence>MNSSPSPLGLDGLFVPLSISPPPPPPVAHSDTAPSSEQLRATHTIDLPAIGYNFSYVASHAAEQRCSVMAVVKADAYGHGSVRTAKYLLEKHGCTAFAVATLEEAITLRQGGISYPPCRVLVLGAPVGYPECFDLYLHYRIEVMMSGMETVRSFLSWAEDGNKRREAQVQHMSADTKAQSKNPNPSSQTIATARIGSAATLSNVEGEALKGELRRIMSKKDNRVINPEGLEKKTTTNKPEDSKNPTANPLDPNPPKKEKEIFRGLEHAASVSRMKDTHKGAMRASPTSSPVPTSQTRKTGQKEITKEARQKRVRYHIMVDTGMGRLGFTPETDDSTDTIKELYMAELNERPIEFYGLCTHMAEACNESDFTLEQMERFKVLLGRVREGGVGIPTVHTDNSAALLTSRLKHFDPVILDQDSYNSRGFVRCGGAVYGQRPAFPDLKECSTLSAAVGNVMLVKKGDTVGYDRTWVAKRDSLIATLGLGFADGYPREMGGGRGKVVINKIKYPIVGNVCMDMLMVDVTTTPEGGGVKVGDEAYLWGPGSGEDGIHLKDIAEKMGTTQSALTCGIVKERVKIKYKTG</sequence>
<dbReference type="InterPro" id="IPR029066">
    <property type="entry name" value="PLP-binding_barrel"/>
</dbReference>
<dbReference type="Gene3D" id="3.20.20.10">
    <property type="entry name" value="Alanine racemase"/>
    <property type="match status" value="2"/>
</dbReference>
<proteinExistence type="predicted"/>
<comment type="cofactor">
    <cofactor evidence="1">
        <name>pyridoxal 5'-phosphate</name>
        <dbReference type="ChEBI" id="CHEBI:597326"/>
    </cofactor>
</comment>
<dbReference type="EMBL" id="BRXW01000046">
    <property type="protein sequence ID" value="GMI02606.1"/>
    <property type="molecule type" value="Genomic_DNA"/>
</dbReference>
<dbReference type="PRINTS" id="PR00992">
    <property type="entry name" value="ALARACEMASE"/>
</dbReference>
<dbReference type="AlphaFoldDB" id="A0A9W7F516"/>
<reference evidence="8" key="1">
    <citation type="journal article" date="2023" name="Commun. Biol.">
        <title>Genome analysis of Parmales, the sister group of diatoms, reveals the evolutionary specialization of diatoms from phago-mixotrophs to photoautotrophs.</title>
        <authorList>
            <person name="Ban H."/>
            <person name="Sato S."/>
            <person name="Yoshikawa S."/>
            <person name="Yamada K."/>
            <person name="Nakamura Y."/>
            <person name="Ichinomiya M."/>
            <person name="Sato N."/>
            <person name="Blanc-Mathieu R."/>
            <person name="Endo H."/>
            <person name="Kuwata A."/>
            <person name="Ogata H."/>
        </authorList>
    </citation>
    <scope>NUCLEOTIDE SEQUENCE [LARGE SCALE GENOMIC DNA]</scope>
    <source>
        <strain evidence="8">NIES 3700</strain>
    </source>
</reference>
<evidence type="ECO:0000256" key="1">
    <source>
        <dbReference type="ARBA" id="ARBA00001933"/>
    </source>
</evidence>
<dbReference type="InterPro" id="IPR009006">
    <property type="entry name" value="Ala_racemase/Decarboxylase_C"/>
</dbReference>
<evidence type="ECO:0000256" key="2">
    <source>
        <dbReference type="ARBA" id="ARBA00022898"/>
    </source>
</evidence>
<evidence type="ECO:0000256" key="5">
    <source>
        <dbReference type="SAM" id="MobiDB-lite"/>
    </source>
</evidence>
<dbReference type="SMART" id="SM01005">
    <property type="entry name" value="Ala_racemase_C"/>
    <property type="match status" value="1"/>
</dbReference>
<dbReference type="SUPFAM" id="SSF51419">
    <property type="entry name" value="PLP-binding barrel"/>
    <property type="match status" value="2"/>
</dbReference>
<keyword evidence="2" id="KW-0663">Pyridoxal phosphate</keyword>
<dbReference type="GO" id="GO:0006522">
    <property type="term" value="P:alanine metabolic process"/>
    <property type="evidence" value="ECO:0007669"/>
    <property type="project" value="InterPro"/>
</dbReference>
<dbReference type="OrthoDB" id="186866at2759"/>
<comment type="caution">
    <text evidence="7">The sequence shown here is derived from an EMBL/GenBank/DDBJ whole genome shotgun (WGS) entry which is preliminary data.</text>
</comment>
<feature type="region of interest" description="Disordered" evidence="5">
    <location>
        <begin position="277"/>
        <end position="307"/>
    </location>
</feature>
<accession>A0A9W7F516</accession>
<evidence type="ECO:0000259" key="6">
    <source>
        <dbReference type="SMART" id="SM01005"/>
    </source>
</evidence>
<feature type="compositionally biased region" description="Basic and acidic residues" evidence="5">
    <location>
        <begin position="219"/>
        <end position="243"/>
    </location>
</feature>
<dbReference type="Gene3D" id="2.40.37.10">
    <property type="entry name" value="Lyase, Ornithine Decarboxylase, Chain A, domain 1"/>
    <property type="match status" value="1"/>
</dbReference>
<dbReference type="GO" id="GO:0008784">
    <property type="term" value="F:alanine racemase activity"/>
    <property type="evidence" value="ECO:0007669"/>
    <property type="project" value="InterPro"/>
</dbReference>
<gene>
    <name evidence="7" type="ORF">TrLO_g11469</name>
</gene>
<keyword evidence="8" id="KW-1185">Reference proteome</keyword>
<evidence type="ECO:0000313" key="8">
    <source>
        <dbReference type="Proteomes" id="UP001165122"/>
    </source>
</evidence>
<protein>
    <recommendedName>
        <fullName evidence="6">Alanine racemase C-terminal domain-containing protein</fullName>
    </recommendedName>
</protein>
<feature type="domain" description="Alanine racemase C-terminal" evidence="6">
    <location>
        <begin position="446"/>
        <end position="580"/>
    </location>
</feature>
<feature type="region of interest" description="Disordered" evidence="5">
    <location>
        <begin position="166"/>
        <end position="188"/>
    </location>
</feature>
<evidence type="ECO:0000256" key="4">
    <source>
        <dbReference type="PIRSR" id="PIRSR600821-52"/>
    </source>
</evidence>
<feature type="binding site" evidence="4">
    <location>
        <position position="516"/>
    </location>
    <ligand>
        <name>substrate</name>
    </ligand>
</feature>
<dbReference type="InterPro" id="IPR001608">
    <property type="entry name" value="Ala_racemase_N"/>
</dbReference>
<dbReference type="CDD" id="cd00430">
    <property type="entry name" value="PLPDE_III_AR"/>
    <property type="match status" value="1"/>
</dbReference>
<name>A0A9W7F516_9STRA</name>
<feature type="region of interest" description="Disordered" evidence="5">
    <location>
        <begin position="219"/>
        <end position="258"/>
    </location>
</feature>
<dbReference type="SUPFAM" id="SSF50621">
    <property type="entry name" value="Alanine racemase C-terminal domain-like"/>
    <property type="match status" value="1"/>
</dbReference>
<keyword evidence="3" id="KW-0413">Isomerase</keyword>
<feature type="binding site" evidence="4">
    <location>
        <position position="325"/>
    </location>
    <ligand>
        <name>substrate</name>
    </ligand>
</feature>
<dbReference type="InterPro" id="IPR020622">
    <property type="entry name" value="Ala_racemase_pyridoxalP-BS"/>
</dbReference>
<organism evidence="7 8">
    <name type="scientific">Triparma laevis f. longispina</name>
    <dbReference type="NCBI Taxonomy" id="1714387"/>
    <lineage>
        <taxon>Eukaryota</taxon>
        <taxon>Sar</taxon>
        <taxon>Stramenopiles</taxon>
        <taxon>Ochrophyta</taxon>
        <taxon>Bolidophyceae</taxon>
        <taxon>Parmales</taxon>
        <taxon>Triparmaceae</taxon>
        <taxon>Triparma</taxon>
    </lineage>
</organism>
<dbReference type="GO" id="GO:0005829">
    <property type="term" value="C:cytosol"/>
    <property type="evidence" value="ECO:0007669"/>
    <property type="project" value="TreeGrafter"/>
</dbReference>
<evidence type="ECO:0000313" key="7">
    <source>
        <dbReference type="EMBL" id="GMI02606.1"/>
    </source>
</evidence>
<dbReference type="InterPro" id="IPR000821">
    <property type="entry name" value="Ala_racemase"/>
</dbReference>
<feature type="compositionally biased region" description="Low complexity" evidence="5">
    <location>
        <begin position="285"/>
        <end position="296"/>
    </location>
</feature>
<dbReference type="Pfam" id="PF01168">
    <property type="entry name" value="Ala_racemase_N"/>
    <property type="match status" value="2"/>
</dbReference>
<dbReference type="PANTHER" id="PTHR30511">
    <property type="entry name" value="ALANINE RACEMASE"/>
    <property type="match status" value="1"/>
</dbReference>
<evidence type="ECO:0000256" key="3">
    <source>
        <dbReference type="ARBA" id="ARBA00023235"/>
    </source>
</evidence>
<dbReference type="InterPro" id="IPR011079">
    <property type="entry name" value="Ala_racemase_C"/>
</dbReference>
<dbReference type="PANTHER" id="PTHR30511:SF0">
    <property type="entry name" value="ALANINE RACEMASE, CATABOLIC-RELATED"/>
    <property type="match status" value="1"/>
</dbReference>
<dbReference type="GO" id="GO:0030170">
    <property type="term" value="F:pyridoxal phosphate binding"/>
    <property type="evidence" value="ECO:0007669"/>
    <property type="project" value="TreeGrafter"/>
</dbReference>